<feature type="region of interest" description="Disordered" evidence="1">
    <location>
        <begin position="49"/>
        <end position="73"/>
    </location>
</feature>
<evidence type="ECO:0000313" key="3">
    <source>
        <dbReference type="Proteomes" id="UP000593562"/>
    </source>
</evidence>
<dbReference type="InParanoid" id="A0A7J7DLX6"/>
<proteinExistence type="predicted"/>
<organism evidence="2 3">
    <name type="scientific">Tripterygium wilfordii</name>
    <name type="common">Thunder God vine</name>
    <dbReference type="NCBI Taxonomy" id="458696"/>
    <lineage>
        <taxon>Eukaryota</taxon>
        <taxon>Viridiplantae</taxon>
        <taxon>Streptophyta</taxon>
        <taxon>Embryophyta</taxon>
        <taxon>Tracheophyta</taxon>
        <taxon>Spermatophyta</taxon>
        <taxon>Magnoliopsida</taxon>
        <taxon>eudicotyledons</taxon>
        <taxon>Gunneridae</taxon>
        <taxon>Pentapetalae</taxon>
        <taxon>rosids</taxon>
        <taxon>fabids</taxon>
        <taxon>Celastrales</taxon>
        <taxon>Celastraceae</taxon>
        <taxon>Tripterygium</taxon>
    </lineage>
</organism>
<evidence type="ECO:0000256" key="1">
    <source>
        <dbReference type="SAM" id="MobiDB-lite"/>
    </source>
</evidence>
<reference evidence="2 3" key="1">
    <citation type="journal article" date="2020" name="Nat. Commun.">
        <title>Genome of Tripterygium wilfordii and identification of cytochrome P450 involved in triptolide biosynthesis.</title>
        <authorList>
            <person name="Tu L."/>
            <person name="Su P."/>
            <person name="Zhang Z."/>
            <person name="Gao L."/>
            <person name="Wang J."/>
            <person name="Hu T."/>
            <person name="Zhou J."/>
            <person name="Zhang Y."/>
            <person name="Zhao Y."/>
            <person name="Liu Y."/>
            <person name="Song Y."/>
            <person name="Tong Y."/>
            <person name="Lu Y."/>
            <person name="Yang J."/>
            <person name="Xu C."/>
            <person name="Jia M."/>
            <person name="Peters R.J."/>
            <person name="Huang L."/>
            <person name="Gao W."/>
        </authorList>
    </citation>
    <scope>NUCLEOTIDE SEQUENCE [LARGE SCALE GENOMIC DNA]</scope>
    <source>
        <strain evidence="3">cv. XIE 37</strain>
        <tissue evidence="2">Leaf</tissue>
    </source>
</reference>
<feature type="compositionally biased region" description="Basic and acidic residues" evidence="1">
    <location>
        <begin position="57"/>
        <end position="73"/>
    </location>
</feature>
<comment type="caution">
    <text evidence="2">The sequence shown here is derived from an EMBL/GenBank/DDBJ whole genome shotgun (WGS) entry which is preliminary data.</text>
</comment>
<sequence>MPQKIKKGLINHHRRTSNFWALFKNTSELKYVFSFVILIFPENKQRSCIRKKKKSDKKTETIHSHTDAERDVKEGILSEQNPNFVVMSEKDQTIINHQSKLVF</sequence>
<dbReference type="Proteomes" id="UP000593562">
    <property type="component" value="Unassembled WGS sequence"/>
</dbReference>
<name>A0A7J7DLX6_TRIWF</name>
<keyword evidence="3" id="KW-1185">Reference proteome</keyword>
<dbReference type="AlphaFoldDB" id="A0A7J7DLX6"/>
<dbReference type="EMBL" id="JAAARO010000006">
    <property type="protein sequence ID" value="KAF5747086.1"/>
    <property type="molecule type" value="Genomic_DNA"/>
</dbReference>
<accession>A0A7J7DLX6</accession>
<protein>
    <submittedName>
        <fullName evidence="2">Uncharacterized protein</fullName>
    </submittedName>
</protein>
<evidence type="ECO:0000313" key="2">
    <source>
        <dbReference type="EMBL" id="KAF5747086.1"/>
    </source>
</evidence>
<gene>
    <name evidence="2" type="ORF">HS088_TW06G01265</name>
</gene>